<evidence type="ECO:0000256" key="1">
    <source>
        <dbReference type="SAM" id="MobiDB-lite"/>
    </source>
</evidence>
<dbReference type="Proteomes" id="UP000267900">
    <property type="component" value="Chromosome"/>
</dbReference>
<protein>
    <submittedName>
        <fullName evidence="2">Uncharacterized protein</fullName>
    </submittedName>
</protein>
<reference evidence="2 3" key="1">
    <citation type="submission" date="2018-12" db="EMBL/GenBank/DDBJ databases">
        <title>The whole draft genome of Streptomyce luteoverticillatus CGMCC 15060.</title>
        <authorList>
            <person name="Feng Z."/>
            <person name="Chen G."/>
            <person name="Zhang J."/>
            <person name="Zhu H."/>
            <person name="Yu X."/>
            <person name="Zhang W."/>
            <person name="Zhang X."/>
        </authorList>
    </citation>
    <scope>NUCLEOTIDE SEQUENCE [LARGE SCALE GENOMIC DNA]</scope>
    <source>
        <strain evidence="2 3">CGMCC 15060</strain>
    </source>
</reference>
<evidence type="ECO:0000313" key="2">
    <source>
        <dbReference type="EMBL" id="AZQ71344.1"/>
    </source>
</evidence>
<organism evidence="2 3">
    <name type="scientific">Streptomyces luteoverticillatus</name>
    <name type="common">Streptoverticillium luteoverticillatus</name>
    <dbReference type="NCBI Taxonomy" id="66425"/>
    <lineage>
        <taxon>Bacteria</taxon>
        <taxon>Bacillati</taxon>
        <taxon>Actinomycetota</taxon>
        <taxon>Actinomycetes</taxon>
        <taxon>Kitasatosporales</taxon>
        <taxon>Streptomycetaceae</taxon>
        <taxon>Streptomyces</taxon>
    </lineage>
</organism>
<dbReference type="AlphaFoldDB" id="A0A3S9PGA1"/>
<evidence type="ECO:0000313" key="3">
    <source>
        <dbReference type="Proteomes" id="UP000267900"/>
    </source>
</evidence>
<gene>
    <name evidence="2" type="ORF">EKH77_09060</name>
</gene>
<accession>A0A3S9PGA1</accession>
<keyword evidence="3" id="KW-1185">Reference proteome</keyword>
<feature type="region of interest" description="Disordered" evidence="1">
    <location>
        <begin position="1"/>
        <end position="29"/>
    </location>
</feature>
<dbReference type="OrthoDB" id="3431428at2"/>
<name>A0A3S9PGA1_STRLT</name>
<dbReference type="RefSeq" id="WP_126913900.1">
    <property type="nucleotide sequence ID" value="NZ_CP034587.1"/>
</dbReference>
<proteinExistence type="predicted"/>
<sequence>MTAQPEHGPQDGSPRDRAQIPRPERSPEAIRAALARVAPHRLGEMERHKEDALAAALRDGKIGHLQHWLAWWAAQVEIERRPDLSLRHHNALDAIHNSTSKDDAAFRRGMDELLAVREEARRAVSA</sequence>
<feature type="compositionally biased region" description="Basic and acidic residues" evidence="1">
    <location>
        <begin position="13"/>
        <end position="28"/>
    </location>
</feature>
<dbReference type="EMBL" id="CP034587">
    <property type="protein sequence ID" value="AZQ71344.1"/>
    <property type="molecule type" value="Genomic_DNA"/>
</dbReference>